<dbReference type="InterPro" id="IPR052552">
    <property type="entry name" value="YeaO-like"/>
</dbReference>
<dbReference type="PANTHER" id="PTHR36849:SF1">
    <property type="entry name" value="CYTOPLASMIC PROTEIN"/>
    <property type="match status" value="1"/>
</dbReference>
<dbReference type="Proteomes" id="UP001174210">
    <property type="component" value="Unassembled WGS sequence"/>
</dbReference>
<dbReference type="EMBL" id="JAROCB010000001">
    <property type="protein sequence ID" value="MDN4595689.1"/>
    <property type="molecule type" value="Genomic_DNA"/>
</dbReference>
<proteinExistence type="predicted"/>
<dbReference type="PANTHER" id="PTHR36849">
    <property type="entry name" value="CYTOPLASMIC PROTEIN-RELATED"/>
    <property type="match status" value="1"/>
</dbReference>
<accession>A0ABT8ISB6</accession>
<dbReference type="RefSeq" id="WP_301215106.1">
    <property type="nucleotide sequence ID" value="NZ_JAROCB010000001.1"/>
</dbReference>
<sequence length="119" mass="13664">MIRVKRIYEAPAADDGYRVLVDRLWPRGVSTARADIDLWLKEVAPSTELRRWFHQDAAAEEELFDAFRARYEDELATNPAVGTLRELVRAHPVVTLLVGARDPELNHGKVLEEYLEHLS</sequence>
<organism evidence="1 2">
    <name type="scientific">Leifsonia virtsii</name>
    <dbReference type="NCBI Taxonomy" id="3035915"/>
    <lineage>
        <taxon>Bacteria</taxon>
        <taxon>Bacillati</taxon>
        <taxon>Actinomycetota</taxon>
        <taxon>Actinomycetes</taxon>
        <taxon>Micrococcales</taxon>
        <taxon>Microbacteriaceae</taxon>
        <taxon>Leifsonia</taxon>
    </lineage>
</organism>
<protein>
    <submittedName>
        <fullName evidence="1">DUF488 family protein</fullName>
    </submittedName>
</protein>
<comment type="caution">
    <text evidence="1">The sequence shown here is derived from an EMBL/GenBank/DDBJ whole genome shotgun (WGS) entry which is preliminary data.</text>
</comment>
<keyword evidence="2" id="KW-1185">Reference proteome</keyword>
<name>A0ABT8ISB6_9MICO</name>
<dbReference type="Pfam" id="PF22752">
    <property type="entry name" value="DUF488-N3i"/>
    <property type="match status" value="1"/>
</dbReference>
<reference evidence="1" key="1">
    <citation type="submission" date="2023-03" db="EMBL/GenBank/DDBJ databases">
        <title>MT1 and MT2 Draft Genomes of Novel Species.</title>
        <authorList>
            <person name="Venkateswaran K."/>
        </authorList>
    </citation>
    <scope>NUCLEOTIDE SEQUENCE</scope>
    <source>
        <strain evidence="1">F6_8S_P_1A</strain>
    </source>
</reference>
<gene>
    <name evidence="1" type="ORF">P5G59_00915</name>
</gene>
<evidence type="ECO:0000313" key="1">
    <source>
        <dbReference type="EMBL" id="MDN4595689.1"/>
    </source>
</evidence>
<evidence type="ECO:0000313" key="2">
    <source>
        <dbReference type="Proteomes" id="UP001174210"/>
    </source>
</evidence>